<evidence type="ECO:0000313" key="1">
    <source>
        <dbReference type="EMBL" id="QHS97272.1"/>
    </source>
</evidence>
<accession>A0A6C0BYV7</accession>
<dbReference type="AlphaFoldDB" id="A0A6C0BYV7"/>
<protein>
    <submittedName>
        <fullName evidence="1">Uncharacterized protein</fullName>
    </submittedName>
</protein>
<organism evidence="1">
    <name type="scientific">viral metagenome</name>
    <dbReference type="NCBI Taxonomy" id="1070528"/>
    <lineage>
        <taxon>unclassified sequences</taxon>
        <taxon>metagenomes</taxon>
        <taxon>organismal metagenomes</taxon>
    </lineage>
</organism>
<dbReference type="EMBL" id="MN739292">
    <property type="protein sequence ID" value="QHS97272.1"/>
    <property type="molecule type" value="Genomic_DNA"/>
</dbReference>
<name>A0A6C0BYV7_9ZZZZ</name>
<sequence>MDESQRLNLEEMLKHSDVEDNTDKIRKLKHSSKIKEDVETYIKLNKKYERMKKNNKKIFNQMMITHMNFLWTNYTNIFNRLIKDELDLKILSKFISVLSLVEDGKLNQHDASVQIGEILKSLYIDSAVKRQEKVDKRNDKISKKEKIIKPKKNISWADYKARLN</sequence>
<reference evidence="1" key="1">
    <citation type="journal article" date="2020" name="Nature">
        <title>Giant virus diversity and host interactions through global metagenomics.</title>
        <authorList>
            <person name="Schulz F."/>
            <person name="Roux S."/>
            <person name="Paez-Espino D."/>
            <person name="Jungbluth S."/>
            <person name="Walsh D.A."/>
            <person name="Denef V.J."/>
            <person name="McMahon K.D."/>
            <person name="Konstantinidis K.T."/>
            <person name="Eloe-Fadrosh E.A."/>
            <person name="Kyrpides N.C."/>
            <person name="Woyke T."/>
        </authorList>
    </citation>
    <scope>NUCLEOTIDE SEQUENCE</scope>
    <source>
        <strain evidence="1">GVMAG-M-3300020169-51</strain>
    </source>
</reference>
<proteinExistence type="predicted"/>